<feature type="chain" id="PRO_5001718872" evidence="1">
    <location>
        <begin position="29"/>
        <end position="193"/>
    </location>
</feature>
<dbReference type="Pfam" id="PF19741">
    <property type="entry name" value="DUF6230"/>
    <property type="match status" value="1"/>
</dbReference>
<dbReference type="EMBL" id="CP009215">
    <property type="protein sequence ID" value="AIL97119.1"/>
    <property type="molecule type" value="Genomic_DNA"/>
</dbReference>
<dbReference type="STRING" id="401472.CUREI_07280"/>
<dbReference type="KEGG" id="cuv:CUREI_07280"/>
<keyword evidence="1" id="KW-0732">Signal</keyword>
<dbReference type="OrthoDB" id="4421713at2"/>
<evidence type="ECO:0000313" key="3">
    <source>
        <dbReference type="Proteomes" id="UP000028939"/>
    </source>
</evidence>
<proteinExistence type="predicted"/>
<dbReference type="HOGENOM" id="CLU_092426_1_0_11"/>
<dbReference type="Proteomes" id="UP000028939">
    <property type="component" value="Chromosome"/>
</dbReference>
<accession>A0A077HLF0</accession>
<dbReference type="InterPro" id="IPR046198">
    <property type="entry name" value="DUF6230"/>
</dbReference>
<dbReference type="RefSeq" id="WP_038612065.1">
    <property type="nucleotide sequence ID" value="NZ_CP009215.1"/>
</dbReference>
<gene>
    <name evidence="2" type="ORF">CUREI_07280</name>
</gene>
<organism evidence="2 3">
    <name type="scientific">Corynebacterium ureicelerivorans</name>
    <dbReference type="NCBI Taxonomy" id="401472"/>
    <lineage>
        <taxon>Bacteria</taxon>
        <taxon>Bacillati</taxon>
        <taxon>Actinomycetota</taxon>
        <taxon>Actinomycetes</taxon>
        <taxon>Mycobacteriales</taxon>
        <taxon>Corynebacteriaceae</taxon>
        <taxon>Corynebacterium</taxon>
    </lineage>
</organism>
<sequence>MGRINKTKAGVALLAGLAGFGATGVAVAQGGLTANLALSGTFFKISMTHLEGEGLSIFTDGEQMAEEAVPVARVKFEHAYASNLCLSAALPDVPLVGESTFTLKALGDNSVEVEDLVVGATDIKGALDLTDASVGADASQFNSMAQPNAWSLHANKVTLRADDIRATSIGAKRLAASGVAVDVKRGMSDGCTA</sequence>
<reference evidence="2 3" key="1">
    <citation type="submission" date="2014-08" db="EMBL/GenBank/DDBJ databases">
        <title>Complete genome sequence of Corynebacterium ureicelerivorans DSM 45051, a lipophilic and urea-splitting isolate from a blood culture of a septicaemia patient.</title>
        <authorList>
            <person name="Tippelt A."/>
            <person name="Albersmeier A."/>
            <person name="Brinkrolf K."/>
            <person name="Ruckert C."/>
            <person name="Tauch A."/>
        </authorList>
    </citation>
    <scope>NUCLEOTIDE SEQUENCE [LARGE SCALE GENOMIC DNA]</scope>
    <source>
        <strain evidence="2 3">IMMIB RIV-2301</strain>
    </source>
</reference>
<protein>
    <submittedName>
        <fullName evidence="2">Cholesterol esterase</fullName>
    </submittedName>
</protein>
<evidence type="ECO:0000313" key="2">
    <source>
        <dbReference type="EMBL" id="AIL97119.1"/>
    </source>
</evidence>
<dbReference type="AlphaFoldDB" id="A0A077HLF0"/>
<feature type="signal peptide" evidence="1">
    <location>
        <begin position="1"/>
        <end position="28"/>
    </location>
</feature>
<keyword evidence="3" id="KW-1185">Reference proteome</keyword>
<evidence type="ECO:0000256" key="1">
    <source>
        <dbReference type="SAM" id="SignalP"/>
    </source>
</evidence>
<name>A0A077HLF0_9CORY</name>